<feature type="transmembrane region" description="Helical" evidence="1">
    <location>
        <begin position="7"/>
        <end position="26"/>
    </location>
</feature>
<feature type="transmembrane region" description="Helical" evidence="1">
    <location>
        <begin position="254"/>
        <end position="275"/>
    </location>
</feature>
<proteinExistence type="predicted"/>
<keyword evidence="1" id="KW-0812">Transmembrane</keyword>
<dbReference type="RefSeq" id="WP_144256110.1">
    <property type="nucleotide sequence ID" value="NZ_VJZT01000006.1"/>
</dbReference>
<organism evidence="2 3">
    <name type="scientific">Flavobacterium restrictum</name>
    <dbReference type="NCBI Taxonomy" id="2594428"/>
    <lineage>
        <taxon>Bacteria</taxon>
        <taxon>Pseudomonadati</taxon>
        <taxon>Bacteroidota</taxon>
        <taxon>Flavobacteriia</taxon>
        <taxon>Flavobacteriales</taxon>
        <taxon>Flavobacteriaceae</taxon>
        <taxon>Flavobacterium</taxon>
    </lineage>
</organism>
<sequence>MKIFKHILDFYINSSIHVGLSCYALVRITQMKFHILGDESVAYFAFFGTIVGYNFVKYDALARAKKFEMRNQLKLIAVFSFCALLLVCYYFWELQRATQLVSVAVLGITLLYTLSFFPNKKNARNWAGVKIYIVAVCWAGVTVVLPFLNSKSTLSYGFYLECVQRFVLIFVLILIFEIIDLTKDDPHLKTVPQQIGVKKTKTLGFVLLFVFCALAFWTVNANANFEVLQLQLVFIITIVIAFFLAFANTQRSNYYTAFWVESIPIVWWLLLFVLVNCVRRF</sequence>
<dbReference type="EMBL" id="VJZT01000006">
    <property type="protein sequence ID" value="TRX40030.1"/>
    <property type="molecule type" value="Genomic_DNA"/>
</dbReference>
<feature type="transmembrane region" description="Helical" evidence="1">
    <location>
        <begin position="163"/>
        <end position="181"/>
    </location>
</feature>
<dbReference type="Proteomes" id="UP000316371">
    <property type="component" value="Unassembled WGS sequence"/>
</dbReference>
<dbReference type="PROSITE" id="PS51257">
    <property type="entry name" value="PROKAR_LIPOPROTEIN"/>
    <property type="match status" value="1"/>
</dbReference>
<name>A0A553E4X6_9FLAO</name>
<dbReference type="AlphaFoldDB" id="A0A553E4X6"/>
<keyword evidence="1" id="KW-1133">Transmembrane helix</keyword>
<reference evidence="2 3" key="1">
    <citation type="submission" date="2019-07" db="EMBL/GenBank/DDBJ databases">
        <title>Novel species of Flavobacterium.</title>
        <authorList>
            <person name="Liu Q."/>
            <person name="Xin Y.-H."/>
        </authorList>
    </citation>
    <scope>NUCLEOTIDE SEQUENCE [LARGE SCALE GENOMIC DNA]</scope>
    <source>
        <strain evidence="2 3">LB1R34</strain>
    </source>
</reference>
<feature type="transmembrane region" description="Helical" evidence="1">
    <location>
        <begin position="227"/>
        <end position="247"/>
    </location>
</feature>
<feature type="transmembrane region" description="Helical" evidence="1">
    <location>
        <begin position="202"/>
        <end position="221"/>
    </location>
</feature>
<evidence type="ECO:0000256" key="1">
    <source>
        <dbReference type="SAM" id="Phobius"/>
    </source>
</evidence>
<feature type="transmembrane region" description="Helical" evidence="1">
    <location>
        <begin position="98"/>
        <end position="117"/>
    </location>
</feature>
<evidence type="ECO:0008006" key="4">
    <source>
        <dbReference type="Google" id="ProtNLM"/>
    </source>
</evidence>
<feature type="transmembrane region" description="Helical" evidence="1">
    <location>
        <begin position="73"/>
        <end position="92"/>
    </location>
</feature>
<dbReference type="OrthoDB" id="1467772at2"/>
<protein>
    <recommendedName>
        <fullName evidence="4">Prenyltransferase</fullName>
    </recommendedName>
</protein>
<keyword evidence="3" id="KW-1185">Reference proteome</keyword>
<evidence type="ECO:0000313" key="2">
    <source>
        <dbReference type="EMBL" id="TRX40030.1"/>
    </source>
</evidence>
<accession>A0A553E4X6</accession>
<evidence type="ECO:0000313" key="3">
    <source>
        <dbReference type="Proteomes" id="UP000316371"/>
    </source>
</evidence>
<feature type="transmembrane region" description="Helical" evidence="1">
    <location>
        <begin position="41"/>
        <end position="61"/>
    </location>
</feature>
<feature type="transmembrane region" description="Helical" evidence="1">
    <location>
        <begin position="129"/>
        <end position="148"/>
    </location>
</feature>
<comment type="caution">
    <text evidence="2">The sequence shown here is derived from an EMBL/GenBank/DDBJ whole genome shotgun (WGS) entry which is preliminary data.</text>
</comment>
<keyword evidence="1" id="KW-0472">Membrane</keyword>
<gene>
    <name evidence="2" type="ORF">FNW21_07425</name>
</gene>